<dbReference type="Gene3D" id="3.90.950.20">
    <property type="entry name" value="CinA-like"/>
    <property type="match status" value="1"/>
</dbReference>
<keyword evidence="2" id="KW-0378">Hydrolase</keyword>
<evidence type="ECO:0000313" key="2">
    <source>
        <dbReference type="EMBL" id="VAW83754.1"/>
    </source>
</evidence>
<sequence>MNKRTLAEKVGHALKARGVTMAVAESCTGGGVAFAVTAIAGSSAWFDRGFVTYTNQSKQDMLDVSPQTLITQGAVSEATVLEMATGALSHSDAKLALAISGIAGPGGATADKPVGTVCFAWVYGEAESQSEVKLFSGDRDAVRERSIIYALQGVLRLLGKKSSV</sequence>
<dbReference type="InterPro" id="IPR036653">
    <property type="entry name" value="CinA-like_C"/>
</dbReference>
<dbReference type="SUPFAM" id="SSF142433">
    <property type="entry name" value="CinA-like"/>
    <property type="match status" value="1"/>
</dbReference>
<reference evidence="2" key="1">
    <citation type="submission" date="2018-06" db="EMBL/GenBank/DDBJ databases">
        <authorList>
            <person name="Zhirakovskaya E."/>
        </authorList>
    </citation>
    <scope>NUCLEOTIDE SEQUENCE</scope>
</reference>
<gene>
    <name evidence="2" type="ORF">MNBD_GAMMA18-89</name>
</gene>
<accession>A0A3B0ZQR5</accession>
<name>A0A3B0ZQR5_9ZZZZ</name>
<dbReference type="AlphaFoldDB" id="A0A3B0ZQR5"/>
<protein>
    <submittedName>
        <fullName evidence="2">Nicotinamide-nucleotide amidase</fullName>
        <ecNumber evidence="2">3.5.1.42</ecNumber>
    </submittedName>
</protein>
<dbReference type="NCBIfam" id="TIGR00199">
    <property type="entry name" value="PncC_domain"/>
    <property type="match status" value="1"/>
</dbReference>
<dbReference type="EMBL" id="UOFP01000001">
    <property type="protein sequence ID" value="VAW83754.1"/>
    <property type="molecule type" value="Genomic_DNA"/>
</dbReference>
<proteinExistence type="predicted"/>
<evidence type="ECO:0000259" key="1">
    <source>
        <dbReference type="Pfam" id="PF02464"/>
    </source>
</evidence>
<dbReference type="InterPro" id="IPR008136">
    <property type="entry name" value="CinA_C"/>
</dbReference>
<dbReference type="GO" id="GO:0019159">
    <property type="term" value="F:nicotinamide-nucleotide amidase activity"/>
    <property type="evidence" value="ECO:0007669"/>
    <property type="project" value="UniProtKB-EC"/>
</dbReference>
<feature type="domain" description="CinA C-terminal" evidence="1">
    <location>
        <begin position="4"/>
        <end position="157"/>
    </location>
</feature>
<organism evidence="2">
    <name type="scientific">hydrothermal vent metagenome</name>
    <dbReference type="NCBI Taxonomy" id="652676"/>
    <lineage>
        <taxon>unclassified sequences</taxon>
        <taxon>metagenomes</taxon>
        <taxon>ecological metagenomes</taxon>
    </lineage>
</organism>
<dbReference type="EC" id="3.5.1.42" evidence="2"/>
<dbReference type="Pfam" id="PF02464">
    <property type="entry name" value="CinA"/>
    <property type="match status" value="1"/>
</dbReference>